<reference evidence="1" key="1">
    <citation type="submission" date="2022-02" db="EMBL/GenBank/DDBJ databases">
        <title>Plant Genome Project.</title>
        <authorList>
            <person name="Zhang R.-G."/>
        </authorList>
    </citation>
    <scope>NUCLEOTIDE SEQUENCE</scope>
    <source>
        <strain evidence="1">AT1</strain>
    </source>
</reference>
<comment type="caution">
    <text evidence="1">The sequence shown here is derived from an EMBL/GenBank/DDBJ whole genome shotgun (WGS) entry which is preliminary data.</text>
</comment>
<proteinExistence type="predicted"/>
<evidence type="ECO:0000313" key="1">
    <source>
        <dbReference type="EMBL" id="KAI8524822.1"/>
    </source>
</evidence>
<keyword evidence="2" id="KW-1185">Reference proteome</keyword>
<dbReference type="Proteomes" id="UP001062846">
    <property type="component" value="Chromosome 13"/>
</dbReference>
<accession>A0ACC0L914</accession>
<dbReference type="EMBL" id="CM046400">
    <property type="protein sequence ID" value="KAI8524822.1"/>
    <property type="molecule type" value="Genomic_DNA"/>
</dbReference>
<organism evidence="1 2">
    <name type="scientific">Rhododendron molle</name>
    <name type="common">Chinese azalea</name>
    <name type="synonym">Azalea mollis</name>
    <dbReference type="NCBI Taxonomy" id="49168"/>
    <lineage>
        <taxon>Eukaryota</taxon>
        <taxon>Viridiplantae</taxon>
        <taxon>Streptophyta</taxon>
        <taxon>Embryophyta</taxon>
        <taxon>Tracheophyta</taxon>
        <taxon>Spermatophyta</taxon>
        <taxon>Magnoliopsida</taxon>
        <taxon>eudicotyledons</taxon>
        <taxon>Gunneridae</taxon>
        <taxon>Pentapetalae</taxon>
        <taxon>asterids</taxon>
        <taxon>Ericales</taxon>
        <taxon>Ericaceae</taxon>
        <taxon>Ericoideae</taxon>
        <taxon>Rhodoreae</taxon>
        <taxon>Rhododendron</taxon>
    </lineage>
</organism>
<name>A0ACC0L914_RHOML</name>
<sequence>MQSGRRKWVSSIPVLAMEGGRQSRRFGRRTLLPLHVRRLSHSISCWYCDYKTSAFNEPLFRVGRRHARLLRVWFSVGIGFSLTAMLGVYVILLWESATLLHLYNGNAWWLSKLLPGSLFGILPSCFFSLLAKSHQSSCTLTSMQVFGLSTTVADVGYMCLSTIISVSAHEFGHALAAARASNGGRNNCIYEFILKVQISGYLVFVIQIRMRLSGIHSAGSSEGIQIAYIAVFVAVLFPGALVAFNYEVLQALPRFATLRIYCAGIWHNAACCAVCGLTLFLLPLILYPFYIHGEIPMVLDVPSSSPLSGFLSSGDLVMSMDGITIHNPQEWMEVAAHIHEQTLRNSNFSNSFHFTMANGNKGYCVPSTLMEGSTDVLLTDDQSTCPNEFTAFATLSCSNSSMLDDGSIADKYQNSREGMHCLIAKDIVKLRKCGDGWVKSASNRSSCLCSEGDTCLTPVQMPGLTWVEITYLRPYSSQCWQLARNSFAGVKSPNFEEKGCGGTFVFVGDVLSMAFSIRLTAYRPRWLFSFVAYLPNVLEKIFVCTFHVSLALALLNSLPVRLHALVLLL</sequence>
<evidence type="ECO:0000313" key="2">
    <source>
        <dbReference type="Proteomes" id="UP001062846"/>
    </source>
</evidence>
<gene>
    <name evidence="1" type="ORF">RHMOL_Rhmol13G0180000</name>
</gene>
<protein>
    <submittedName>
        <fullName evidence="1">Uncharacterized protein</fullName>
    </submittedName>
</protein>